<evidence type="ECO:0000313" key="1">
    <source>
        <dbReference type="EMBL" id="KAI8000060.1"/>
    </source>
</evidence>
<gene>
    <name evidence="1" type="ORF">LOK49_LG09G01054</name>
</gene>
<evidence type="ECO:0000313" key="2">
    <source>
        <dbReference type="Proteomes" id="UP001060215"/>
    </source>
</evidence>
<protein>
    <submittedName>
        <fullName evidence="1">Histone-lysine N-methyltransferase, H3 lysine-9 specific SUVH5</fullName>
    </submittedName>
</protein>
<name>A0ACC0GIQ7_9ERIC</name>
<comment type="caution">
    <text evidence="1">The sequence shown here is derived from an EMBL/GenBank/DDBJ whole genome shotgun (WGS) entry which is preliminary data.</text>
</comment>
<keyword evidence="2" id="KW-1185">Reference proteome</keyword>
<accession>A0ACC0GIQ7</accession>
<reference evidence="1 2" key="1">
    <citation type="journal article" date="2022" name="Plant J.">
        <title>Chromosome-level genome of Camellia lanceoleosa provides a valuable resource for understanding genome evolution and self-incompatibility.</title>
        <authorList>
            <person name="Gong W."/>
            <person name="Xiao S."/>
            <person name="Wang L."/>
            <person name="Liao Z."/>
            <person name="Chang Y."/>
            <person name="Mo W."/>
            <person name="Hu G."/>
            <person name="Li W."/>
            <person name="Zhao G."/>
            <person name="Zhu H."/>
            <person name="Hu X."/>
            <person name="Ji K."/>
            <person name="Xiang X."/>
            <person name="Song Q."/>
            <person name="Yuan D."/>
            <person name="Jin S."/>
            <person name="Zhang L."/>
        </authorList>
    </citation>
    <scope>NUCLEOTIDE SEQUENCE [LARGE SCALE GENOMIC DNA]</scope>
    <source>
        <strain evidence="1">SQ_2022a</strain>
    </source>
</reference>
<sequence length="160" mass="18387">MDDLSTLKLDAQSTPNEVVEDGFTIDAAKCANRIFHPLQELTYHYNYSVDKIRDSNDNIKKKNCYCGSEECTGRIASRLQILEMTPEFIRNYQYENSPKSSCLMQSLILMKADKENDGKVWIIFRVIPEKKSENVKLGNLHMVLFLSLGRKKCNLLCLSL</sequence>
<dbReference type="Proteomes" id="UP001060215">
    <property type="component" value="Chromosome 8"/>
</dbReference>
<proteinExistence type="predicted"/>
<organism evidence="1 2">
    <name type="scientific">Camellia lanceoleosa</name>
    <dbReference type="NCBI Taxonomy" id="1840588"/>
    <lineage>
        <taxon>Eukaryota</taxon>
        <taxon>Viridiplantae</taxon>
        <taxon>Streptophyta</taxon>
        <taxon>Embryophyta</taxon>
        <taxon>Tracheophyta</taxon>
        <taxon>Spermatophyta</taxon>
        <taxon>Magnoliopsida</taxon>
        <taxon>eudicotyledons</taxon>
        <taxon>Gunneridae</taxon>
        <taxon>Pentapetalae</taxon>
        <taxon>asterids</taxon>
        <taxon>Ericales</taxon>
        <taxon>Theaceae</taxon>
        <taxon>Camellia</taxon>
    </lineage>
</organism>
<dbReference type="EMBL" id="CM045765">
    <property type="protein sequence ID" value="KAI8000060.1"/>
    <property type="molecule type" value="Genomic_DNA"/>
</dbReference>